<name>A0A6J6Q7F3_9ZZZZ</name>
<sequence length="246" mass="25103">MHAPHLSARRRAAALSALVLAAVALSACSSSDGPEPAGETSAPTATPTASPSAYLDVPEGTELTGQGAALGIGDPAVVAWQPKQSLVGVLDITVDRVELTTFKKSFQGWKLDEQAKASTPYFVHATIENVGDTDLSGQQVPLYIVDGTNTLIEASSFVSTFEPCPSKPLPEGFEPGESADVCLVYLAPDAGTLEAVSFRPTEDFNPITWTGDISKVKGPGAGDKGGDKDGDGKGGKGNGGAGTDGS</sequence>
<feature type="region of interest" description="Disordered" evidence="1">
    <location>
        <begin position="30"/>
        <end position="58"/>
    </location>
</feature>
<feature type="region of interest" description="Disordered" evidence="1">
    <location>
        <begin position="208"/>
        <end position="246"/>
    </location>
</feature>
<organism evidence="2">
    <name type="scientific">freshwater metagenome</name>
    <dbReference type="NCBI Taxonomy" id="449393"/>
    <lineage>
        <taxon>unclassified sequences</taxon>
        <taxon>metagenomes</taxon>
        <taxon>ecological metagenomes</taxon>
    </lineage>
</organism>
<feature type="compositionally biased region" description="Basic and acidic residues" evidence="1">
    <location>
        <begin position="224"/>
        <end position="234"/>
    </location>
</feature>
<evidence type="ECO:0000256" key="1">
    <source>
        <dbReference type="SAM" id="MobiDB-lite"/>
    </source>
</evidence>
<proteinExistence type="predicted"/>
<protein>
    <submittedName>
        <fullName evidence="2">Unannotated protein</fullName>
    </submittedName>
</protein>
<evidence type="ECO:0000313" key="2">
    <source>
        <dbReference type="EMBL" id="CAB4706979.1"/>
    </source>
</evidence>
<feature type="compositionally biased region" description="Low complexity" evidence="1">
    <location>
        <begin position="40"/>
        <end position="53"/>
    </location>
</feature>
<feature type="compositionally biased region" description="Gly residues" evidence="1">
    <location>
        <begin position="235"/>
        <end position="246"/>
    </location>
</feature>
<gene>
    <name evidence="2" type="ORF">UFOPK2579_01236</name>
</gene>
<reference evidence="2" key="1">
    <citation type="submission" date="2020-05" db="EMBL/GenBank/DDBJ databases">
        <authorList>
            <person name="Chiriac C."/>
            <person name="Salcher M."/>
            <person name="Ghai R."/>
            <person name="Kavagutti S V."/>
        </authorList>
    </citation>
    <scope>NUCLEOTIDE SEQUENCE</scope>
</reference>
<dbReference type="AlphaFoldDB" id="A0A6J6Q7F3"/>
<dbReference type="EMBL" id="CAEZXR010000132">
    <property type="protein sequence ID" value="CAB4706979.1"/>
    <property type="molecule type" value="Genomic_DNA"/>
</dbReference>
<accession>A0A6J6Q7F3</accession>